<evidence type="ECO:0000313" key="2">
    <source>
        <dbReference type="EMBL" id="SHG13497.1"/>
    </source>
</evidence>
<accession>A0A1M5HC37</accession>
<protein>
    <submittedName>
        <fullName evidence="2">Uncharacterized protein</fullName>
    </submittedName>
</protein>
<dbReference type="EMBL" id="LT670817">
    <property type="protein sequence ID" value="SHG13497.1"/>
    <property type="molecule type" value="Genomic_DNA"/>
</dbReference>
<evidence type="ECO:0000313" key="3">
    <source>
        <dbReference type="Proteomes" id="UP000189796"/>
    </source>
</evidence>
<evidence type="ECO:0000256" key="1">
    <source>
        <dbReference type="SAM" id="MobiDB-lite"/>
    </source>
</evidence>
<reference evidence="2 3" key="1">
    <citation type="submission" date="2016-11" db="EMBL/GenBank/DDBJ databases">
        <authorList>
            <person name="Jaros S."/>
            <person name="Januszkiewicz K."/>
            <person name="Wedrychowicz H."/>
        </authorList>
    </citation>
    <scope>NUCLEOTIDE SEQUENCE [LARGE SCALE GENOMIC DNA]</scope>
    <source>
        <strain evidence="2 3">GAS138</strain>
    </source>
</reference>
<organism evidence="2 3">
    <name type="scientific">Bradyrhizobium erythrophlei</name>
    <dbReference type="NCBI Taxonomy" id="1437360"/>
    <lineage>
        <taxon>Bacteria</taxon>
        <taxon>Pseudomonadati</taxon>
        <taxon>Pseudomonadota</taxon>
        <taxon>Alphaproteobacteria</taxon>
        <taxon>Hyphomicrobiales</taxon>
        <taxon>Nitrobacteraceae</taxon>
        <taxon>Bradyrhizobium</taxon>
    </lineage>
</organism>
<name>A0A1M5HC37_9BRAD</name>
<feature type="region of interest" description="Disordered" evidence="1">
    <location>
        <begin position="204"/>
        <end position="239"/>
    </location>
</feature>
<dbReference type="AlphaFoldDB" id="A0A1M5HC37"/>
<gene>
    <name evidence="2" type="ORF">SAMN05443248_0412</name>
</gene>
<dbReference type="Proteomes" id="UP000189796">
    <property type="component" value="Chromosome I"/>
</dbReference>
<sequence>MPVPMHEQIIFRGATGQNCRFKSLPATSGLPPSTDIIRRCDWSGWCKKRKIARTANATSLSGKAASVPCKLPGKVPAGQISAFVVQPLAQKYSGFPKAQITFITGAIPSHTEGRFAIVTDVGAGCDGRDSVGRAGGRRAGLPVSDRTARGRTTLPTVFARTRRVHEARQDLWRGRARTAKSCGPGAPMLASSLAEMHLAQPGSGCIVNPKGDGGKQAGHRGEREVSRKPFAQGKPAYSG</sequence>
<proteinExistence type="predicted"/>